<feature type="non-terminal residue" evidence="1">
    <location>
        <position position="96"/>
    </location>
</feature>
<reference evidence="1" key="1">
    <citation type="submission" date="2021-02" db="EMBL/GenBank/DDBJ databases">
        <authorList>
            <person name="Nowell W R."/>
        </authorList>
    </citation>
    <scope>NUCLEOTIDE SEQUENCE</scope>
    <source>
        <strain evidence="1">Ploen Becks lab</strain>
    </source>
</reference>
<evidence type="ECO:0000313" key="1">
    <source>
        <dbReference type="EMBL" id="CAF0751342.1"/>
    </source>
</evidence>
<accession>A0A813PNG2</accession>
<dbReference type="EMBL" id="CAJNOC010000369">
    <property type="protein sequence ID" value="CAF0751342.1"/>
    <property type="molecule type" value="Genomic_DNA"/>
</dbReference>
<dbReference type="Proteomes" id="UP000663879">
    <property type="component" value="Unassembled WGS sequence"/>
</dbReference>
<proteinExistence type="predicted"/>
<dbReference type="AlphaFoldDB" id="A0A813PNG2"/>
<name>A0A813PNG2_9BILA</name>
<sequence length="96" mass="11222">MWCSEQSEVRNIIGIDKEFKLYFKSSYEEGKKLNKGRKYGDIDWILNKIIGKHEVIFVSERISVLKFGQFAIVGAYLTYNENTKENRVPYSLDSCT</sequence>
<protein>
    <submittedName>
        <fullName evidence="1">Uncharacterized protein</fullName>
    </submittedName>
</protein>
<evidence type="ECO:0000313" key="2">
    <source>
        <dbReference type="Proteomes" id="UP000663879"/>
    </source>
</evidence>
<gene>
    <name evidence="1" type="ORF">OXX778_LOCUS3932</name>
</gene>
<comment type="caution">
    <text evidence="1">The sequence shown here is derived from an EMBL/GenBank/DDBJ whole genome shotgun (WGS) entry which is preliminary data.</text>
</comment>
<keyword evidence="2" id="KW-1185">Reference proteome</keyword>
<organism evidence="1 2">
    <name type="scientific">Brachionus calyciflorus</name>
    <dbReference type="NCBI Taxonomy" id="104777"/>
    <lineage>
        <taxon>Eukaryota</taxon>
        <taxon>Metazoa</taxon>
        <taxon>Spiralia</taxon>
        <taxon>Gnathifera</taxon>
        <taxon>Rotifera</taxon>
        <taxon>Eurotatoria</taxon>
        <taxon>Monogononta</taxon>
        <taxon>Pseudotrocha</taxon>
        <taxon>Ploima</taxon>
        <taxon>Brachionidae</taxon>
        <taxon>Brachionus</taxon>
    </lineage>
</organism>